<reference evidence="3 4" key="1">
    <citation type="submission" date="2021-05" db="EMBL/GenBank/DDBJ databases">
        <title>A Polyphasic approach of four new species of the genus Ohtaekwangia: Ohtaekwangia histidinii sp. nov., Ohtaekwangia cretensis sp. nov., Ohtaekwangia indiensis sp. nov., Ohtaekwangia reichenbachii sp. nov. from diverse environment.</title>
        <authorList>
            <person name="Octaviana S."/>
        </authorList>
    </citation>
    <scope>NUCLEOTIDE SEQUENCE [LARGE SCALE GENOMIC DNA]</scope>
    <source>
        <strain evidence="3 4">PWU37</strain>
    </source>
</reference>
<dbReference type="RefSeq" id="WP_254093356.1">
    <property type="nucleotide sequence ID" value="NZ_JAHESC010000056.1"/>
</dbReference>
<name>A0AAP2DF63_9BACT</name>
<sequence length="1145" mass="130341">MMLRRGLLAVFLIVLISVTGSAQQAREVFGKNRIQYRQFDWQYLSGENFDIYYYDARKGVAQQALEYLEGEFDRITDMIDYPPYFKTKVFVYNSLADLRQSNMGLNRNVYKVGGETEFIKPYIEVAHLGTAQEFKEELLFRISDLMVNEMMFGGNLKDIFQSSILMNLPDWFTNGASLYVAKGWTAEMDDYIRTLVRTRKAKRATKLGGKEGALVGQSIWNFITEKYGKSSMANILNYTRVTRNEEKSIMITLGISFRQMLTEWQRYYTDMETATAKVYVAPADSLQFSRRHNRTTEFTTVKLSPDGRYIAYAENDRGRYIVKVQSLASGKEKTIISGGSKVINQRVDYRQPIIAWSDASTLGVIGVKRGEYVFWLYDLSTKTKQPRALEKFSNIRSLHFSDNGRLIILSADFEGKSDLFLLSTRRERVRRLTNDLFDDLDPSFIPGTNRIIFSSNRTTDSLRANAKPEFEKLNNNYNLFIYDLDSTSATLKRVTNTLSKDILPLAADQSNVYYLSDQRGIVNLFKYNQATGIYSQVTNFDTSIKDYDLNLSTGTMAMVAMTEKQRQHIFVDRSFDVNRQVFTPATRRKELQQARVIREKRKQESNKNMSIKDLLNARLKEANKEKDSVATDTVTVPPADTVKVPAPADTVKVPADTVKRPAPELKPGEVNTDDYTFDGQPINNTVETPAPAPEKKPEVVNTDNYVFEDEAVKQTQPAESFMNRYMKARDRRRVTGPFPYESKFSADNVVTSLVVDQLRGVGLLLETQMNDMLENYRFYGGILAPIDLRGGDVYAEFQYLPAKIDFSARFDRKAIRWETVTNDDINNSTDYKYTMHRLEIGASLPITDRLRVTVKPFGAVTRTADLGLADYPSAEPVTEPINNYYGGVRSELVYDNSVSTGLNLIEGSRGKVSFQHYQGLSNKALSFSQVSVDLRHYQPIYKEIVLALRAFGGSFFGKSPKLYMLGGMDNWLFNDSRYTGRTSKGQPNPLSSVDLNRDGVADPNPDLLFLEYATSLRGFDYGTLFGNSVLLFNAELRVPLIRALVNGPISSNFLRHMQLTAFYDMGTSWSGKPPFSSNNSVSYTVVQGGPFEAEIKNYLNPWLYSYGTGLRTMFLGYYVKCDLAWPVENYKVRDPQFYVTLGFDF</sequence>
<dbReference type="Gene3D" id="2.120.10.30">
    <property type="entry name" value="TolB, C-terminal domain"/>
    <property type="match status" value="1"/>
</dbReference>
<evidence type="ECO:0000256" key="2">
    <source>
        <dbReference type="SAM" id="SignalP"/>
    </source>
</evidence>
<dbReference type="EMBL" id="JAHESC010000056">
    <property type="protein sequence ID" value="MBT1690137.1"/>
    <property type="molecule type" value="Genomic_DNA"/>
</dbReference>
<dbReference type="PANTHER" id="PTHR36842:SF1">
    <property type="entry name" value="PROTEIN TOLB"/>
    <property type="match status" value="1"/>
</dbReference>
<dbReference type="InterPro" id="IPR015943">
    <property type="entry name" value="WD40/YVTN_repeat-like_dom_sf"/>
</dbReference>
<dbReference type="Proteomes" id="UP001319180">
    <property type="component" value="Unassembled WGS sequence"/>
</dbReference>
<protein>
    <submittedName>
        <fullName evidence="3">Translocation protein TolB</fullName>
    </submittedName>
</protein>
<organism evidence="3 4">
    <name type="scientific">Dawidia soli</name>
    <dbReference type="NCBI Taxonomy" id="2782352"/>
    <lineage>
        <taxon>Bacteria</taxon>
        <taxon>Pseudomonadati</taxon>
        <taxon>Bacteroidota</taxon>
        <taxon>Cytophagia</taxon>
        <taxon>Cytophagales</taxon>
        <taxon>Chryseotaleaceae</taxon>
        <taxon>Dawidia</taxon>
    </lineage>
</organism>
<evidence type="ECO:0000256" key="1">
    <source>
        <dbReference type="SAM" id="MobiDB-lite"/>
    </source>
</evidence>
<feature type="region of interest" description="Disordered" evidence="1">
    <location>
        <begin position="659"/>
        <end position="678"/>
    </location>
</feature>
<dbReference type="Gene3D" id="2.40.160.50">
    <property type="entry name" value="membrane protein fhac: a member of the omp85/tpsb transporter family"/>
    <property type="match status" value="1"/>
</dbReference>
<proteinExistence type="predicted"/>
<dbReference type="Gene3D" id="2.130.10.10">
    <property type="entry name" value="YVTN repeat-like/Quinoprotein amine dehydrogenase"/>
    <property type="match status" value="1"/>
</dbReference>
<dbReference type="InterPro" id="IPR011042">
    <property type="entry name" value="6-blade_b-propeller_TolB-like"/>
</dbReference>
<feature type="chain" id="PRO_5042984913" evidence="2">
    <location>
        <begin position="23"/>
        <end position="1145"/>
    </location>
</feature>
<dbReference type="PANTHER" id="PTHR36842">
    <property type="entry name" value="PROTEIN TOLB HOMOLOG"/>
    <property type="match status" value="1"/>
</dbReference>
<evidence type="ECO:0000313" key="4">
    <source>
        <dbReference type="Proteomes" id="UP001319180"/>
    </source>
</evidence>
<evidence type="ECO:0000313" key="3">
    <source>
        <dbReference type="EMBL" id="MBT1690137.1"/>
    </source>
</evidence>
<keyword evidence="2" id="KW-0732">Signal</keyword>
<dbReference type="Gene3D" id="2.120.10.60">
    <property type="entry name" value="Tricorn protease N-terminal domain"/>
    <property type="match status" value="1"/>
</dbReference>
<feature type="signal peptide" evidence="2">
    <location>
        <begin position="1"/>
        <end position="22"/>
    </location>
</feature>
<dbReference type="AlphaFoldDB" id="A0AAP2DF63"/>
<keyword evidence="4" id="KW-1185">Reference proteome</keyword>
<dbReference type="SUPFAM" id="SSF82171">
    <property type="entry name" value="DPP6 N-terminal domain-like"/>
    <property type="match status" value="1"/>
</dbReference>
<gene>
    <name evidence="3" type="ORF">KK078_26470</name>
</gene>
<comment type="caution">
    <text evidence="3">The sequence shown here is derived from an EMBL/GenBank/DDBJ whole genome shotgun (WGS) entry which is preliminary data.</text>
</comment>
<accession>A0AAP2DF63</accession>